<accession>A0A6A4GFZ6</accession>
<proteinExistence type="predicted"/>
<dbReference type="AlphaFoldDB" id="A0A6A4GFZ6"/>
<gene>
    <name evidence="1" type="ORF">BT96DRAFT_1008128</name>
</gene>
<evidence type="ECO:0000313" key="2">
    <source>
        <dbReference type="Proteomes" id="UP000799118"/>
    </source>
</evidence>
<name>A0A6A4GFZ6_9AGAR</name>
<organism evidence="1 2">
    <name type="scientific">Gymnopus androsaceus JB14</name>
    <dbReference type="NCBI Taxonomy" id="1447944"/>
    <lineage>
        <taxon>Eukaryota</taxon>
        <taxon>Fungi</taxon>
        <taxon>Dikarya</taxon>
        <taxon>Basidiomycota</taxon>
        <taxon>Agaricomycotina</taxon>
        <taxon>Agaricomycetes</taxon>
        <taxon>Agaricomycetidae</taxon>
        <taxon>Agaricales</taxon>
        <taxon>Marasmiineae</taxon>
        <taxon>Omphalotaceae</taxon>
        <taxon>Gymnopus</taxon>
    </lineage>
</organism>
<sequence>MVREPRKADNLSPRWKAALNLFKSQVIRHVDIRNNALEALEFLTRLPLHYLGELPESQPSYSRAAVVKIAHHRVWLCFAVGRYTRYANARPCYSQ</sequence>
<protein>
    <submittedName>
        <fullName evidence="1">Uncharacterized protein</fullName>
    </submittedName>
</protein>
<reference evidence="1" key="1">
    <citation type="journal article" date="2019" name="Environ. Microbiol.">
        <title>Fungal ecological strategies reflected in gene transcription - a case study of two litter decomposers.</title>
        <authorList>
            <person name="Barbi F."/>
            <person name="Kohler A."/>
            <person name="Barry K."/>
            <person name="Baskaran P."/>
            <person name="Daum C."/>
            <person name="Fauchery L."/>
            <person name="Ihrmark K."/>
            <person name="Kuo A."/>
            <person name="LaButti K."/>
            <person name="Lipzen A."/>
            <person name="Morin E."/>
            <person name="Grigoriev I.V."/>
            <person name="Henrissat B."/>
            <person name="Lindahl B."/>
            <person name="Martin F."/>
        </authorList>
    </citation>
    <scope>NUCLEOTIDE SEQUENCE</scope>
    <source>
        <strain evidence="1">JB14</strain>
    </source>
</reference>
<dbReference type="Proteomes" id="UP000799118">
    <property type="component" value="Unassembled WGS sequence"/>
</dbReference>
<keyword evidence="2" id="KW-1185">Reference proteome</keyword>
<evidence type="ECO:0000313" key="1">
    <source>
        <dbReference type="EMBL" id="KAE9384384.1"/>
    </source>
</evidence>
<dbReference type="EMBL" id="ML770156">
    <property type="protein sequence ID" value="KAE9384384.1"/>
    <property type="molecule type" value="Genomic_DNA"/>
</dbReference>